<evidence type="ECO:0000256" key="7">
    <source>
        <dbReference type="ARBA" id="ARBA00048664"/>
    </source>
</evidence>
<gene>
    <name evidence="13" type="primary">PTER</name>
    <name evidence="13" type="ORF">BLAG_LOCUS14416</name>
</gene>
<accession>A0A8K0EL74</accession>
<comment type="catalytic activity">
    <reaction evidence="6">
        <text>N-propanoyltaurine + H2O = propanoate + taurine</text>
        <dbReference type="Rhea" id="RHEA:81111"/>
        <dbReference type="ChEBI" id="CHEBI:15377"/>
        <dbReference type="ChEBI" id="CHEBI:17272"/>
        <dbReference type="ChEBI" id="CHEBI:231795"/>
        <dbReference type="ChEBI" id="CHEBI:507393"/>
    </reaction>
    <physiologicalReaction direction="left-to-right" evidence="6">
        <dbReference type="Rhea" id="RHEA:81112"/>
    </physiologicalReaction>
</comment>
<dbReference type="PANTHER" id="PTHR10819">
    <property type="entry name" value="PHOSPHOTRIESTERASE-RELATED"/>
    <property type="match status" value="1"/>
</dbReference>
<keyword evidence="2" id="KW-0479">Metal-binding</keyword>
<keyword evidence="14" id="KW-1185">Reference proteome</keyword>
<comment type="catalytic activity">
    <reaction evidence="11">
        <text>N-acetyl-L-methionine + H2O = L-methionine + acetate</text>
        <dbReference type="Rhea" id="RHEA:67440"/>
        <dbReference type="ChEBI" id="CHEBI:15377"/>
        <dbReference type="ChEBI" id="CHEBI:30089"/>
        <dbReference type="ChEBI" id="CHEBI:57844"/>
        <dbReference type="ChEBI" id="CHEBI:71670"/>
    </reaction>
    <physiologicalReaction direction="left-to-right" evidence="11">
        <dbReference type="Rhea" id="RHEA:67441"/>
    </physiologicalReaction>
</comment>
<comment type="caution">
    <text evidence="12">Lacks conserved residue(s) required for the propagation of feature annotation.</text>
</comment>
<evidence type="ECO:0000256" key="6">
    <source>
        <dbReference type="ARBA" id="ARBA00048249"/>
    </source>
</evidence>
<dbReference type="InterPro" id="IPR001559">
    <property type="entry name" value="Phosphotriesterase"/>
</dbReference>
<dbReference type="Proteomes" id="UP000838412">
    <property type="component" value="Chromosome 2"/>
</dbReference>
<dbReference type="PROSITE" id="PS51347">
    <property type="entry name" value="PHOSPHOTRIESTERASE_2"/>
    <property type="match status" value="1"/>
</dbReference>
<dbReference type="EMBL" id="OV696687">
    <property type="protein sequence ID" value="CAH1255310.1"/>
    <property type="molecule type" value="Genomic_DNA"/>
</dbReference>
<evidence type="ECO:0000256" key="8">
    <source>
        <dbReference type="ARBA" id="ARBA00049044"/>
    </source>
</evidence>
<evidence type="ECO:0000256" key="5">
    <source>
        <dbReference type="ARBA" id="ARBA00047923"/>
    </source>
</evidence>
<comment type="catalytic activity">
    <reaction evidence="4">
        <text>N-acetyl-L-isoleucine + H2O = L-isoleucine + acetate</text>
        <dbReference type="Rhea" id="RHEA:81119"/>
        <dbReference type="ChEBI" id="CHEBI:15377"/>
        <dbReference type="ChEBI" id="CHEBI:30089"/>
        <dbReference type="ChEBI" id="CHEBI:58045"/>
        <dbReference type="ChEBI" id="CHEBI:133735"/>
    </reaction>
    <physiologicalReaction direction="left-to-right" evidence="4">
        <dbReference type="Rhea" id="RHEA:81120"/>
    </physiologicalReaction>
</comment>
<reference evidence="13" key="1">
    <citation type="submission" date="2022-01" db="EMBL/GenBank/DDBJ databases">
        <authorList>
            <person name="Braso-Vives M."/>
        </authorList>
    </citation>
    <scope>NUCLEOTIDE SEQUENCE</scope>
</reference>
<dbReference type="AlphaFoldDB" id="A0A8K0EL74"/>
<dbReference type="PANTHER" id="PTHR10819:SF3">
    <property type="entry name" value="PHOSPHOTRIESTERASE-RELATED PROTEIN"/>
    <property type="match status" value="1"/>
</dbReference>
<organism evidence="13 14">
    <name type="scientific">Branchiostoma lanceolatum</name>
    <name type="common">Common lancelet</name>
    <name type="synonym">Amphioxus lanceolatum</name>
    <dbReference type="NCBI Taxonomy" id="7740"/>
    <lineage>
        <taxon>Eukaryota</taxon>
        <taxon>Metazoa</taxon>
        <taxon>Chordata</taxon>
        <taxon>Cephalochordata</taxon>
        <taxon>Leptocardii</taxon>
        <taxon>Amphioxiformes</taxon>
        <taxon>Branchiostomatidae</taxon>
        <taxon>Branchiostoma</taxon>
    </lineage>
</organism>
<dbReference type="SUPFAM" id="SSF51556">
    <property type="entry name" value="Metallo-dependent hydrolases"/>
    <property type="match status" value="1"/>
</dbReference>
<dbReference type="GO" id="GO:0016787">
    <property type="term" value="F:hydrolase activity"/>
    <property type="evidence" value="ECO:0007669"/>
    <property type="project" value="UniProtKB-KW"/>
</dbReference>
<evidence type="ECO:0000313" key="14">
    <source>
        <dbReference type="Proteomes" id="UP000838412"/>
    </source>
</evidence>
<protein>
    <recommendedName>
        <fullName evidence="9">N-acetyltaurine hydrolase</fullName>
    </recommendedName>
    <alternativeName>
        <fullName evidence="10">Phosphotriesterase-related protein</fullName>
    </alternativeName>
</protein>
<dbReference type="GO" id="GO:0008270">
    <property type="term" value="F:zinc ion binding"/>
    <property type="evidence" value="ECO:0007669"/>
    <property type="project" value="InterPro"/>
</dbReference>
<evidence type="ECO:0000256" key="12">
    <source>
        <dbReference type="PROSITE-ProRule" id="PRU00679"/>
    </source>
</evidence>
<dbReference type="InterPro" id="IPR032466">
    <property type="entry name" value="Metal_Hydrolase"/>
</dbReference>
<keyword evidence="3" id="KW-0378">Hydrolase</keyword>
<evidence type="ECO:0000256" key="4">
    <source>
        <dbReference type="ARBA" id="ARBA00047442"/>
    </source>
</evidence>
<evidence type="ECO:0000313" key="13">
    <source>
        <dbReference type="EMBL" id="CAH1255310.1"/>
    </source>
</evidence>
<evidence type="ECO:0000256" key="3">
    <source>
        <dbReference type="ARBA" id="ARBA00022801"/>
    </source>
</evidence>
<proteinExistence type="inferred from homology"/>
<comment type="cofactor">
    <cofactor evidence="1">
        <name>a divalent metal cation</name>
        <dbReference type="ChEBI" id="CHEBI:60240"/>
    </cofactor>
</comment>
<evidence type="ECO:0000256" key="1">
    <source>
        <dbReference type="ARBA" id="ARBA00001968"/>
    </source>
</evidence>
<evidence type="ECO:0000256" key="10">
    <source>
        <dbReference type="ARBA" id="ARBA00049821"/>
    </source>
</evidence>
<sequence length="303" mass="33275">MVLGPIEPENLGKTITHEHLVADFSIFQAPPPKHAPHMGTMSLNVENLGLIRQFPYSLLANINLHGEEHHMVEELKFYKKNGGCSIVECTSLGLSRDVGKLRKISKESGVNIICGTDSTHPSNMDAITQEDLVATMVRDITKGADGTDVRCGVIGEVGCSWPLTDNVNEKKVLKASATAQSETGCPVIIHPGRHTGTLALLPRSSGYCRRQGLTSEPRSCLLEWGFFGLEVSGSPWQSVSTDMPNDAMRINMIQRVTGGMHYGGHGYSHILLHVVPMMLRKGISQDDINKILIDNPRRWLTFN</sequence>
<dbReference type="Pfam" id="PF02126">
    <property type="entry name" value="PTE"/>
    <property type="match status" value="2"/>
</dbReference>
<dbReference type="Gene3D" id="3.20.20.140">
    <property type="entry name" value="Metal-dependent hydrolases"/>
    <property type="match status" value="2"/>
</dbReference>
<comment type="similarity">
    <text evidence="12">Belongs to the metallo-dependent hydrolases superfamily. Phosphotriesterase family.</text>
</comment>
<evidence type="ECO:0000256" key="2">
    <source>
        <dbReference type="ARBA" id="ARBA00022723"/>
    </source>
</evidence>
<comment type="catalytic activity">
    <reaction evidence="5">
        <text>N-acetyl-L-leucine + H2O = L-leucine + acetate</text>
        <dbReference type="Rhea" id="RHEA:81115"/>
        <dbReference type="ChEBI" id="CHEBI:15377"/>
        <dbReference type="ChEBI" id="CHEBI:30089"/>
        <dbReference type="ChEBI" id="CHEBI:57427"/>
        <dbReference type="ChEBI" id="CHEBI:58270"/>
    </reaction>
    <physiologicalReaction direction="left-to-right" evidence="5">
        <dbReference type="Rhea" id="RHEA:81116"/>
    </physiologicalReaction>
</comment>
<evidence type="ECO:0000256" key="11">
    <source>
        <dbReference type="ARBA" id="ARBA00093204"/>
    </source>
</evidence>
<name>A0A8K0EL74_BRALA</name>
<comment type="catalytic activity">
    <reaction evidence="7">
        <text>N-acetyl-L-valine + H2O = L-valine + acetate</text>
        <dbReference type="Rhea" id="RHEA:81123"/>
        <dbReference type="ChEBI" id="CHEBI:15377"/>
        <dbReference type="ChEBI" id="CHEBI:30089"/>
        <dbReference type="ChEBI" id="CHEBI:57762"/>
        <dbReference type="ChEBI" id="CHEBI:133716"/>
    </reaction>
    <physiologicalReaction direction="left-to-right" evidence="7">
        <dbReference type="Rhea" id="RHEA:81124"/>
    </physiologicalReaction>
</comment>
<comment type="catalytic activity">
    <reaction evidence="8">
        <text>N-acetyltaurine + H2O = taurine + acetate</text>
        <dbReference type="Rhea" id="RHEA:81107"/>
        <dbReference type="ChEBI" id="CHEBI:15377"/>
        <dbReference type="ChEBI" id="CHEBI:30089"/>
        <dbReference type="ChEBI" id="CHEBI:133737"/>
        <dbReference type="ChEBI" id="CHEBI:507393"/>
    </reaction>
    <physiologicalReaction direction="left-to-right" evidence="8">
        <dbReference type="Rhea" id="RHEA:81108"/>
    </physiologicalReaction>
</comment>
<dbReference type="OrthoDB" id="9998343at2759"/>
<evidence type="ECO:0000256" key="9">
    <source>
        <dbReference type="ARBA" id="ARBA00049742"/>
    </source>
</evidence>